<evidence type="ECO:0000313" key="2">
    <source>
        <dbReference type="WBParaSite" id="JU765_v2.g13355.t1"/>
    </source>
</evidence>
<organism evidence="1 2">
    <name type="scientific">Panagrolaimus sp. JU765</name>
    <dbReference type="NCBI Taxonomy" id="591449"/>
    <lineage>
        <taxon>Eukaryota</taxon>
        <taxon>Metazoa</taxon>
        <taxon>Ecdysozoa</taxon>
        <taxon>Nematoda</taxon>
        <taxon>Chromadorea</taxon>
        <taxon>Rhabditida</taxon>
        <taxon>Tylenchina</taxon>
        <taxon>Panagrolaimomorpha</taxon>
        <taxon>Panagrolaimoidea</taxon>
        <taxon>Panagrolaimidae</taxon>
        <taxon>Panagrolaimus</taxon>
    </lineage>
</organism>
<protein>
    <submittedName>
        <fullName evidence="2">IPT/TIG domain-containing protein</fullName>
    </submittedName>
</protein>
<accession>A0AC34Q6G4</accession>
<dbReference type="Proteomes" id="UP000887576">
    <property type="component" value="Unplaced"/>
</dbReference>
<reference evidence="2" key="1">
    <citation type="submission" date="2022-11" db="UniProtKB">
        <authorList>
            <consortium name="WormBaseParasite"/>
        </authorList>
    </citation>
    <scope>IDENTIFICATION</scope>
</reference>
<proteinExistence type="predicted"/>
<sequence length="475" mass="53065">MFGFQDNLLRVKEESLLRASWAANAIDTSPGSAQLARAHFEHPPPSNLRKSNFFHFTVNLYDRANQPIEIESTKFAGFVEKEKEVDGENTRNGIHYRVSLLFANGMRAEQDLYVRLIDSVTKQAIAYEGQDKNPEMCRVLLTHEVMCSRCCEKKSCGNRNETPSDPSIIDKYFLKFFLKCNQNCLKNAGNPRDMRRFQVVLSTTPRVDTNVLAVSDNMFVHNNSKHGRRVRRPDPEILSNEDTGTLPPTIKTIFPSESWCQGGATAVIIGENFTEGMNITFGSVPVYSETIQLISPHAVKVVIPARQSAGTVDVTVTLKNKPYSRSYSVRFTYVSLNEPNIDFGFQRLQKLLPKYPNDPDRLPKEVILRRAADLAEALYNRAPTDQLTQYASAYSAQFDPDYMRSHTSPRSIAASYSSVTPAAQALPQAMYQNNYAGAVATNPTAGFLNASTGFAPFGTVNPFTASLQTLQKPPY</sequence>
<dbReference type="WBParaSite" id="JU765_v2.g13355.t1">
    <property type="protein sequence ID" value="JU765_v2.g13355.t1"/>
    <property type="gene ID" value="JU765_v2.g13355"/>
</dbReference>
<evidence type="ECO:0000313" key="1">
    <source>
        <dbReference type="Proteomes" id="UP000887576"/>
    </source>
</evidence>
<name>A0AC34Q6G4_9BILA</name>